<proteinExistence type="inferred from homology"/>
<dbReference type="Pfam" id="PF01618">
    <property type="entry name" value="MotA_ExbB"/>
    <property type="match status" value="1"/>
</dbReference>
<dbReference type="InterPro" id="IPR000540">
    <property type="entry name" value="Flag_MotA_CS"/>
</dbReference>
<evidence type="ECO:0000259" key="14">
    <source>
        <dbReference type="Pfam" id="PF20560"/>
    </source>
</evidence>
<evidence type="ECO:0000256" key="7">
    <source>
        <dbReference type="ARBA" id="ARBA00022779"/>
    </source>
</evidence>
<dbReference type="PANTHER" id="PTHR30433">
    <property type="entry name" value="CHEMOTAXIS PROTEIN MOTA"/>
    <property type="match status" value="1"/>
</dbReference>
<dbReference type="GO" id="GO:0005886">
    <property type="term" value="C:plasma membrane"/>
    <property type="evidence" value="ECO:0007669"/>
    <property type="project" value="UniProtKB-SubCell"/>
</dbReference>
<feature type="transmembrane region" description="Helical" evidence="12">
    <location>
        <begin position="179"/>
        <end position="201"/>
    </location>
</feature>
<keyword evidence="15" id="KW-0966">Cell projection</keyword>
<comment type="similarity">
    <text evidence="2">Belongs to the MotA family.</text>
</comment>
<keyword evidence="9 12" id="KW-1133">Transmembrane helix</keyword>
<comment type="subcellular location">
    <subcellularLocation>
        <location evidence="1">Cell membrane</location>
        <topology evidence="1">Multi-pass membrane protein</topology>
    </subcellularLocation>
</comment>
<evidence type="ECO:0000256" key="10">
    <source>
        <dbReference type="ARBA" id="ARBA00023065"/>
    </source>
</evidence>
<evidence type="ECO:0000313" key="16">
    <source>
        <dbReference type="Proteomes" id="UP000318521"/>
    </source>
</evidence>
<feature type="transmembrane region" description="Helical" evidence="12">
    <location>
        <begin position="28"/>
        <end position="51"/>
    </location>
</feature>
<dbReference type="Proteomes" id="UP000318521">
    <property type="component" value="Unassembled WGS sequence"/>
</dbReference>
<dbReference type="InterPro" id="IPR002898">
    <property type="entry name" value="MotA_ExbB_proton_chnl"/>
</dbReference>
<evidence type="ECO:0000256" key="2">
    <source>
        <dbReference type="ARBA" id="ARBA00008038"/>
    </source>
</evidence>
<dbReference type="InterPro" id="IPR047055">
    <property type="entry name" value="MotA-like"/>
</dbReference>
<feature type="domain" description="MotA/TolQ/ExbB proton channel" evidence="13">
    <location>
        <begin position="102"/>
        <end position="217"/>
    </location>
</feature>
<evidence type="ECO:0000256" key="5">
    <source>
        <dbReference type="ARBA" id="ARBA00022500"/>
    </source>
</evidence>
<evidence type="ECO:0000313" key="15">
    <source>
        <dbReference type="EMBL" id="TSB47033.1"/>
    </source>
</evidence>
<evidence type="ECO:0000256" key="9">
    <source>
        <dbReference type="ARBA" id="ARBA00022989"/>
    </source>
</evidence>
<keyword evidence="15" id="KW-0282">Flagellum</keyword>
<dbReference type="OrthoDB" id="9806929at2"/>
<accession>A0A554A031</accession>
<evidence type="ECO:0000256" key="8">
    <source>
        <dbReference type="ARBA" id="ARBA00022781"/>
    </source>
</evidence>
<evidence type="ECO:0000256" key="6">
    <source>
        <dbReference type="ARBA" id="ARBA00022692"/>
    </source>
</evidence>
<keyword evidence="11 12" id="KW-0472">Membrane</keyword>
<keyword evidence="4" id="KW-1003">Cell membrane</keyword>
<keyword evidence="7" id="KW-0283">Flagellar rotation</keyword>
<name>A0A554A031_9BACI</name>
<keyword evidence="6 12" id="KW-0812">Transmembrane</keyword>
<evidence type="ECO:0000259" key="13">
    <source>
        <dbReference type="Pfam" id="PF01618"/>
    </source>
</evidence>
<dbReference type="GO" id="GO:0071978">
    <property type="term" value="P:bacterial-type flagellum-dependent swarming motility"/>
    <property type="evidence" value="ECO:0007669"/>
    <property type="project" value="InterPro"/>
</dbReference>
<dbReference type="RefSeq" id="WP_143848263.1">
    <property type="nucleotide sequence ID" value="NZ_VLXZ01000004.1"/>
</dbReference>
<feature type="transmembrane region" description="Helical" evidence="12">
    <location>
        <begin position="153"/>
        <end position="173"/>
    </location>
</feature>
<keyword evidence="3" id="KW-0813">Transport</keyword>
<keyword evidence="15" id="KW-0969">Cilium</keyword>
<dbReference type="PANTHER" id="PTHR30433:SF3">
    <property type="entry name" value="MOTILITY PROTEIN A"/>
    <property type="match status" value="1"/>
</dbReference>
<dbReference type="EMBL" id="VLXZ01000004">
    <property type="protein sequence ID" value="TSB47033.1"/>
    <property type="molecule type" value="Genomic_DNA"/>
</dbReference>
<keyword evidence="10" id="KW-0406">Ion transport</keyword>
<evidence type="ECO:0000256" key="4">
    <source>
        <dbReference type="ARBA" id="ARBA00022475"/>
    </source>
</evidence>
<feature type="domain" description="Motility protein A N-terminal" evidence="14">
    <location>
        <begin position="7"/>
        <end position="79"/>
    </location>
</feature>
<comment type="caution">
    <text evidence="15">The sequence shown here is derived from an EMBL/GenBank/DDBJ whole genome shotgun (WGS) entry which is preliminary data.</text>
</comment>
<protein>
    <submittedName>
        <fullName evidence="15">Flagellar motor stator protein MotA</fullName>
    </submittedName>
</protein>
<dbReference type="InterPro" id="IPR046786">
    <property type="entry name" value="MotA_N"/>
</dbReference>
<evidence type="ECO:0000256" key="12">
    <source>
        <dbReference type="SAM" id="Phobius"/>
    </source>
</evidence>
<gene>
    <name evidence="15" type="primary">motA</name>
    <name evidence="15" type="ORF">FN960_08420</name>
</gene>
<evidence type="ECO:0000256" key="3">
    <source>
        <dbReference type="ARBA" id="ARBA00022448"/>
    </source>
</evidence>
<feature type="transmembrane region" description="Helical" evidence="12">
    <location>
        <begin position="5"/>
        <end position="22"/>
    </location>
</feature>
<keyword evidence="5" id="KW-0145">Chemotaxis</keyword>
<keyword evidence="8" id="KW-0375">Hydrogen ion transport</keyword>
<evidence type="ECO:0000256" key="11">
    <source>
        <dbReference type="ARBA" id="ARBA00023136"/>
    </source>
</evidence>
<dbReference type="GO" id="GO:1902600">
    <property type="term" value="P:proton transmembrane transport"/>
    <property type="evidence" value="ECO:0007669"/>
    <property type="project" value="UniProtKB-KW"/>
</dbReference>
<dbReference type="PROSITE" id="PS01307">
    <property type="entry name" value="MOTA"/>
    <property type="match status" value="1"/>
</dbReference>
<dbReference type="GO" id="GO:0006935">
    <property type="term" value="P:chemotaxis"/>
    <property type="evidence" value="ECO:0007669"/>
    <property type="project" value="UniProtKB-KW"/>
</dbReference>
<organism evidence="15 16">
    <name type="scientific">Alkalicoccobacillus porphyridii</name>
    <dbReference type="NCBI Taxonomy" id="2597270"/>
    <lineage>
        <taxon>Bacteria</taxon>
        <taxon>Bacillati</taxon>
        <taxon>Bacillota</taxon>
        <taxon>Bacilli</taxon>
        <taxon>Bacillales</taxon>
        <taxon>Bacillaceae</taxon>
        <taxon>Alkalicoccobacillus</taxon>
    </lineage>
</organism>
<dbReference type="NCBIfam" id="NF005997">
    <property type="entry name" value="PRK08124.1"/>
    <property type="match status" value="1"/>
</dbReference>
<evidence type="ECO:0000256" key="1">
    <source>
        <dbReference type="ARBA" id="ARBA00004651"/>
    </source>
</evidence>
<reference evidence="15 16" key="1">
    <citation type="submission" date="2019-07" db="EMBL/GenBank/DDBJ databases">
        <authorList>
            <person name="Park Y.J."/>
            <person name="Jeong S.E."/>
            <person name="Jung H.S."/>
        </authorList>
    </citation>
    <scope>NUCLEOTIDE SEQUENCE [LARGE SCALE GENOMIC DNA]</scope>
    <source>
        <strain evidence="16">P16(2019)</strain>
    </source>
</reference>
<dbReference type="AlphaFoldDB" id="A0A554A031"/>
<sequence>MDKTSYIGIILGVIAVVVGMIFKGTSLIVLFNPAALLIIFAGTAAAILIAFPSSEVKRIPSLFKVLFTEKKQVTQEDLVKQFVEYATISRREGMLALEAKVDEIEDPFFKQAVRMMIDGQEPEFIRHTLNERIDAMQDRHTAGASIFSQAGTYAPSLGVLGAVLGLIAALGNLDDTEALGHSIAAAFVATLFGIFCGYVLWHPFANKLKRKSRAEILHNHMIVEGTIAILNGSSPRAIEEYLTVYMGEKEQLSFIEGADQENVS</sequence>
<keyword evidence="16" id="KW-1185">Reference proteome</keyword>
<dbReference type="Pfam" id="PF20560">
    <property type="entry name" value="MotA_N"/>
    <property type="match status" value="1"/>
</dbReference>